<name>A0AA43ZHU8_9HYPH</name>
<dbReference type="InterPro" id="IPR012413">
    <property type="entry name" value="BA14K"/>
</dbReference>
<dbReference type="Proteomes" id="UP001155840">
    <property type="component" value="Unassembled WGS sequence"/>
</dbReference>
<evidence type="ECO:0000256" key="8">
    <source>
        <dbReference type="SAM" id="SignalP"/>
    </source>
</evidence>
<evidence type="ECO:0000256" key="1">
    <source>
        <dbReference type="ARBA" id="ARBA00004167"/>
    </source>
</evidence>
<keyword evidence="8" id="KW-0732">Signal</keyword>
<comment type="caution">
    <text evidence="9">The sequence shown here is derived from an EMBL/GenBank/DDBJ whole genome shotgun (WGS) entry which is preliminary data.</text>
</comment>
<feature type="chain" id="PRO_5041207172" description="Lectin-like protein BA14k" evidence="8">
    <location>
        <begin position="24"/>
        <end position="151"/>
    </location>
</feature>
<organism evidence="9 10">
    <name type="scientific">Ferranicluibacter rubi</name>
    <dbReference type="NCBI Taxonomy" id="2715133"/>
    <lineage>
        <taxon>Bacteria</taxon>
        <taxon>Pseudomonadati</taxon>
        <taxon>Pseudomonadota</taxon>
        <taxon>Alphaproteobacteria</taxon>
        <taxon>Hyphomicrobiales</taxon>
        <taxon>Rhizobiaceae</taxon>
        <taxon>Ferranicluibacter</taxon>
    </lineage>
</organism>
<accession>A0AA43ZHU8</accession>
<evidence type="ECO:0000256" key="3">
    <source>
        <dbReference type="ARBA" id="ARBA00020552"/>
    </source>
</evidence>
<keyword evidence="10" id="KW-1185">Reference proteome</keyword>
<comment type="function">
    <text evidence="6">Has immunoglobulin-binding and hemagglutination properties, and can bind to mannose. Essential for virulence. May be involved in LPS biosynthesis or polysaccharide transport.</text>
</comment>
<keyword evidence="4" id="KW-0472">Membrane</keyword>
<sequence length="151" mass="17274">MKKLAIILISLVTALTSFVPAQAFPARPVTTSAGSTSTGTTDVQQVQYREDRRIIRRHNQRNGDRYNGRYDRRDRYSDHRRYDRRDRNRDGRRYDRRHRNNGAIIGGLAAGAIIGGAIASQNRSSCAARYRSYRASDNTYQPNSGPRRVCR</sequence>
<gene>
    <name evidence="9" type="ORF">G8E10_16675</name>
</gene>
<feature type="compositionally biased region" description="Basic and acidic residues" evidence="7">
    <location>
        <begin position="61"/>
        <end position="93"/>
    </location>
</feature>
<comment type="similarity">
    <text evidence="2">Belongs to the BA14k family.</text>
</comment>
<evidence type="ECO:0000313" key="10">
    <source>
        <dbReference type="Proteomes" id="UP001155840"/>
    </source>
</evidence>
<proteinExistence type="inferred from homology"/>
<feature type="compositionally biased region" description="Low complexity" evidence="7">
    <location>
        <begin position="30"/>
        <end position="41"/>
    </location>
</feature>
<comment type="subcellular location">
    <subcellularLocation>
        <location evidence="1">Membrane</location>
        <topology evidence="1">Single-pass membrane protein</topology>
    </subcellularLocation>
</comment>
<evidence type="ECO:0000256" key="5">
    <source>
        <dbReference type="ARBA" id="ARBA00022734"/>
    </source>
</evidence>
<dbReference type="Pfam" id="PF07886">
    <property type="entry name" value="BA14K"/>
    <property type="match status" value="1"/>
</dbReference>
<dbReference type="GO" id="GO:0016020">
    <property type="term" value="C:membrane"/>
    <property type="evidence" value="ECO:0007669"/>
    <property type="project" value="UniProtKB-SubCell"/>
</dbReference>
<keyword evidence="4" id="KW-1003">Cell membrane</keyword>
<feature type="signal peptide" evidence="8">
    <location>
        <begin position="1"/>
        <end position="23"/>
    </location>
</feature>
<evidence type="ECO:0000256" key="7">
    <source>
        <dbReference type="SAM" id="MobiDB-lite"/>
    </source>
</evidence>
<feature type="region of interest" description="Disordered" evidence="7">
    <location>
        <begin position="28"/>
        <end position="95"/>
    </location>
</feature>
<evidence type="ECO:0000313" key="9">
    <source>
        <dbReference type="EMBL" id="NHT77351.1"/>
    </source>
</evidence>
<evidence type="ECO:0000256" key="2">
    <source>
        <dbReference type="ARBA" id="ARBA00010270"/>
    </source>
</evidence>
<dbReference type="RefSeq" id="WP_110801471.1">
    <property type="nucleotide sequence ID" value="NZ_JAANCM010000008.1"/>
</dbReference>
<reference evidence="9" key="1">
    <citation type="submission" date="2020-03" db="EMBL/GenBank/DDBJ databases">
        <title>Ferranicluibacter endophyticum gen. nov., sp. nov., a new genus isolated from Rubus ulmifolius Schott. stem.</title>
        <authorList>
            <person name="Roca-Couso R."/>
            <person name="Flores-Felix J.D."/>
            <person name="Igual J.M."/>
            <person name="Rivas R."/>
        </authorList>
    </citation>
    <scope>NUCLEOTIDE SEQUENCE</scope>
    <source>
        <strain evidence="9">CRRU44</strain>
    </source>
</reference>
<protein>
    <recommendedName>
        <fullName evidence="3">Lectin-like protein BA14k</fullName>
    </recommendedName>
</protein>
<evidence type="ECO:0000256" key="6">
    <source>
        <dbReference type="ARBA" id="ARBA00025321"/>
    </source>
</evidence>
<dbReference type="AlphaFoldDB" id="A0AA43ZHU8"/>
<dbReference type="GO" id="GO:0030246">
    <property type="term" value="F:carbohydrate binding"/>
    <property type="evidence" value="ECO:0007669"/>
    <property type="project" value="UniProtKB-KW"/>
</dbReference>
<keyword evidence="5" id="KW-0430">Lectin</keyword>
<evidence type="ECO:0000256" key="4">
    <source>
        <dbReference type="ARBA" id="ARBA00022475"/>
    </source>
</evidence>
<dbReference type="EMBL" id="JAANCM010000008">
    <property type="protein sequence ID" value="NHT77351.1"/>
    <property type="molecule type" value="Genomic_DNA"/>
</dbReference>